<dbReference type="InterPro" id="IPR011010">
    <property type="entry name" value="DNA_brk_join_enz"/>
</dbReference>
<dbReference type="PANTHER" id="PTHR30349:SF41">
    <property type="entry name" value="INTEGRASE_RECOMBINASE PROTEIN MJ0367-RELATED"/>
    <property type="match status" value="1"/>
</dbReference>
<evidence type="ECO:0000313" key="7">
    <source>
        <dbReference type="Proteomes" id="UP001477870"/>
    </source>
</evidence>
<keyword evidence="3" id="KW-0238">DNA-binding</keyword>
<evidence type="ECO:0000256" key="4">
    <source>
        <dbReference type="ARBA" id="ARBA00023172"/>
    </source>
</evidence>
<accession>A0ABU9TBR9</accession>
<evidence type="ECO:0000256" key="2">
    <source>
        <dbReference type="ARBA" id="ARBA00022908"/>
    </source>
</evidence>
<keyword evidence="7" id="KW-1185">Reference proteome</keyword>
<name>A0ABU9TBR9_9HYPH</name>
<dbReference type="RefSeq" id="WP_342849378.1">
    <property type="nucleotide sequence ID" value="NZ_JBBMQO010000015.1"/>
</dbReference>
<dbReference type="Pfam" id="PF20172">
    <property type="entry name" value="DUF6538"/>
    <property type="match status" value="1"/>
</dbReference>
<comment type="caution">
    <text evidence="6">The sequence shown here is derived from an EMBL/GenBank/DDBJ whole genome shotgun (WGS) entry which is preliminary data.</text>
</comment>
<comment type="similarity">
    <text evidence="1">Belongs to the 'phage' integrase family.</text>
</comment>
<dbReference type="Gene3D" id="1.10.443.10">
    <property type="entry name" value="Intergrase catalytic core"/>
    <property type="match status" value="1"/>
</dbReference>
<evidence type="ECO:0000256" key="3">
    <source>
        <dbReference type="ARBA" id="ARBA00023125"/>
    </source>
</evidence>
<dbReference type="InterPro" id="IPR013762">
    <property type="entry name" value="Integrase-like_cat_sf"/>
</dbReference>
<dbReference type="Proteomes" id="UP001477870">
    <property type="component" value="Unassembled WGS sequence"/>
</dbReference>
<dbReference type="EMBL" id="JBBMQO010000015">
    <property type="protein sequence ID" value="MEM5503204.1"/>
    <property type="molecule type" value="Genomic_DNA"/>
</dbReference>
<dbReference type="InterPro" id="IPR002104">
    <property type="entry name" value="Integrase_catalytic"/>
</dbReference>
<protein>
    <submittedName>
        <fullName evidence="6">DUF6538 domain-containing protein</fullName>
    </submittedName>
</protein>
<keyword evidence="2" id="KW-0229">DNA integration</keyword>
<dbReference type="InterPro" id="IPR050090">
    <property type="entry name" value="Tyrosine_recombinase_XerCD"/>
</dbReference>
<keyword evidence="4" id="KW-0233">DNA recombination</keyword>
<evidence type="ECO:0000259" key="5">
    <source>
        <dbReference type="PROSITE" id="PS51898"/>
    </source>
</evidence>
<gene>
    <name evidence="6" type="ORF">WNY59_16585</name>
</gene>
<evidence type="ECO:0000256" key="1">
    <source>
        <dbReference type="ARBA" id="ARBA00008857"/>
    </source>
</evidence>
<feature type="domain" description="Tyr recombinase" evidence="5">
    <location>
        <begin position="459"/>
        <end position="657"/>
    </location>
</feature>
<sequence>MTNNLIRRGKTYYWRARIPSSLATFSNCTHLCLSLKTQDLQQAECLARRLNLKRDEMSLFAPVKLITKNDLTTIFKVERERYDEKIGRIATCARLNAQAHNPEELEADHDNGWAYMVAAVFGHKVSTNFSSDCHVGKYLMRNGVPKSRIKGINMCYGLIHQRFSYQPSIDRIANPIIQRLGVELTALNQQAILTEIFKARAQTLLDYEKRWPAIDPAILEDTHSDLGNETNPAINTTINDMLKSALATAEPANADITNDIEPQAPVIQQHFEQTDASHDSTTYQNTPLPDGLTDISTSDFDQYLDDLCEIKDADGQWDAKTKQQARQTIKLFRAILDEAEVTHTSEIRQKHVKYFSQFLRQIHKDYGRSIRSDQPYPTPAQLRSRAAYLKKQGAKTGLSAPTIRRHFVYVQAFEKHLRSAGVRVIKFDYDGLLPPKKSKSQQNAASPKPELDKLEGVFKLPPFTGCKSELKQSYPGNEIYHTGVYWCMLALVYTACRRGEIAQLDVKDIEEIDGIPIIHFRNSETKRVKNISSIRQIPVPREMLRLGFMDYVSKIKKLGYEKLFPDLFHAHIKNDPGERIYHILDKSRKAYNAEHTAEVISWDRMLHAIRHGINTALYRAGVSSEDRRTLMGQTGESTNEIVYTGSATPQQIRDVMDKLPIITAHLKARPINLLPWIAEKRIAPWGRIPVLRKLS</sequence>
<dbReference type="InterPro" id="IPR046668">
    <property type="entry name" value="DUF6538"/>
</dbReference>
<dbReference type="PROSITE" id="PS51898">
    <property type="entry name" value="TYR_RECOMBINASE"/>
    <property type="match status" value="1"/>
</dbReference>
<organism evidence="6 7">
    <name type="scientific">Ahrensia kielensis</name>
    <dbReference type="NCBI Taxonomy" id="76980"/>
    <lineage>
        <taxon>Bacteria</taxon>
        <taxon>Pseudomonadati</taxon>
        <taxon>Pseudomonadota</taxon>
        <taxon>Alphaproteobacteria</taxon>
        <taxon>Hyphomicrobiales</taxon>
        <taxon>Ahrensiaceae</taxon>
        <taxon>Ahrensia</taxon>
    </lineage>
</organism>
<evidence type="ECO:0000313" key="6">
    <source>
        <dbReference type="EMBL" id="MEM5503204.1"/>
    </source>
</evidence>
<reference evidence="6 7" key="1">
    <citation type="submission" date="2024-03" db="EMBL/GenBank/DDBJ databases">
        <title>Community enrichment and isolation of bacterial strains for fucoidan degradation.</title>
        <authorList>
            <person name="Sichert A."/>
        </authorList>
    </citation>
    <scope>NUCLEOTIDE SEQUENCE [LARGE SCALE GENOMIC DNA]</scope>
    <source>
        <strain evidence="6 7">AS62</strain>
    </source>
</reference>
<dbReference type="PANTHER" id="PTHR30349">
    <property type="entry name" value="PHAGE INTEGRASE-RELATED"/>
    <property type="match status" value="1"/>
</dbReference>
<proteinExistence type="inferred from homology"/>
<dbReference type="SUPFAM" id="SSF56349">
    <property type="entry name" value="DNA breaking-rejoining enzymes"/>
    <property type="match status" value="1"/>
</dbReference>